<keyword evidence="1" id="KW-1133">Transmembrane helix</keyword>
<proteinExistence type="predicted"/>
<gene>
    <name evidence="2" type="ORF">GFK26_08490</name>
</gene>
<dbReference type="EMBL" id="CP045644">
    <property type="protein sequence ID" value="QFZ82797.1"/>
    <property type="molecule type" value="Genomic_DNA"/>
</dbReference>
<protein>
    <submittedName>
        <fullName evidence="2">Uncharacterized protein</fullName>
    </submittedName>
</protein>
<feature type="transmembrane region" description="Helical" evidence="1">
    <location>
        <begin position="51"/>
        <end position="70"/>
    </location>
</feature>
<dbReference type="RefSeq" id="WP_153281609.1">
    <property type="nucleotide sequence ID" value="NZ_CP045644.1"/>
</dbReference>
<evidence type="ECO:0000256" key="1">
    <source>
        <dbReference type="SAM" id="Phobius"/>
    </source>
</evidence>
<sequence length="124" mass="13243">MKDKSNQIDDIEPSMDHPKAARHFLLAFLYLLAFIACGLAAWFAFSANAKATLVLGIAALVLQTIAHFYAKAIAAAATESRGRALQAGTDVMELCSACYAQVPMEAPACPHCGKRRETSSQNGV</sequence>
<evidence type="ECO:0000313" key="3">
    <source>
        <dbReference type="Proteomes" id="UP000326780"/>
    </source>
</evidence>
<name>A0A5Q0M1U0_VARPD</name>
<evidence type="ECO:0000313" key="2">
    <source>
        <dbReference type="EMBL" id="QFZ82797.1"/>
    </source>
</evidence>
<dbReference type="AlphaFoldDB" id="A0A5Q0M1U0"/>
<keyword evidence="1" id="KW-0812">Transmembrane</keyword>
<accession>A0A5Q0M1U0</accession>
<dbReference type="Proteomes" id="UP000326780">
    <property type="component" value="Chromosome"/>
</dbReference>
<feature type="transmembrane region" description="Helical" evidence="1">
    <location>
        <begin position="24"/>
        <end position="45"/>
    </location>
</feature>
<keyword evidence="1" id="KW-0472">Membrane</keyword>
<organism evidence="2 3">
    <name type="scientific">Variovorax paradoxus</name>
    <dbReference type="NCBI Taxonomy" id="34073"/>
    <lineage>
        <taxon>Bacteria</taxon>
        <taxon>Pseudomonadati</taxon>
        <taxon>Pseudomonadota</taxon>
        <taxon>Betaproteobacteria</taxon>
        <taxon>Burkholderiales</taxon>
        <taxon>Comamonadaceae</taxon>
        <taxon>Variovorax</taxon>
    </lineage>
</organism>
<reference evidence="2 3" key="1">
    <citation type="submission" date="2019-10" db="EMBL/GenBank/DDBJ databases">
        <title>Complete genome sequence of Variovorax paradoxus 5C-2.</title>
        <authorList>
            <person name="Gogoleva N.E."/>
            <person name="Balkin A.S."/>
        </authorList>
    </citation>
    <scope>NUCLEOTIDE SEQUENCE [LARGE SCALE GENOMIC DNA]</scope>
    <source>
        <strain evidence="2 3">5C-2</strain>
    </source>
</reference>